<dbReference type="PATRIC" id="fig|1277257.4.peg.501"/>
<dbReference type="STRING" id="1277257.G293_02315"/>
<dbReference type="EMBL" id="CP004021">
    <property type="protein sequence ID" value="AKK20095.1"/>
    <property type="molecule type" value="Genomic_DNA"/>
</dbReference>
<evidence type="ECO:0000313" key="2">
    <source>
        <dbReference type="Proteomes" id="UP000035503"/>
    </source>
</evidence>
<dbReference type="Proteomes" id="UP000035503">
    <property type="component" value="Chromosome"/>
</dbReference>
<keyword evidence="2" id="KW-1185">Reference proteome</keyword>
<organism evidence="1 2">
    <name type="scientific">Candidatus Liberibacter africanus PTSAPSY</name>
    <dbReference type="NCBI Taxonomy" id="1277257"/>
    <lineage>
        <taxon>Bacteria</taxon>
        <taxon>Pseudomonadati</taxon>
        <taxon>Pseudomonadota</taxon>
        <taxon>Alphaproteobacteria</taxon>
        <taxon>Hyphomicrobiales</taxon>
        <taxon>Rhizobiaceae</taxon>
        <taxon>Liberibacter</taxon>
    </lineage>
</organism>
<dbReference type="RefSeq" id="WP_200897316.1">
    <property type="nucleotide sequence ID" value="NZ_CP004021.1"/>
</dbReference>
<name>A0A0G3I4D3_LIBAF</name>
<sequence length="57" mass="6791">MIFKKKELDKIANISRKRNVMIELTEDGKCIRIYPEFDSRTDIEPPEESEPFDDFVI</sequence>
<dbReference type="KEGG" id="lau:G293_02315"/>
<protein>
    <submittedName>
        <fullName evidence="1">Uncharacterized protein</fullName>
    </submittedName>
</protein>
<reference evidence="1 2" key="1">
    <citation type="journal article" date="2015" name="Genome Announc.">
        <title>Complete Genome Sequence of 'Candidatus Liberibacter africanus,' a Bacterium Associated with Citrus Huanglongbing.</title>
        <authorList>
            <person name="Lin H."/>
            <person name="Pietersen G."/>
            <person name="Han C."/>
            <person name="Read D.A."/>
            <person name="Lou B."/>
            <person name="Gupta G."/>
            <person name="Civerolo E.L."/>
        </authorList>
    </citation>
    <scope>NUCLEOTIDE SEQUENCE [LARGE SCALE GENOMIC DNA]</scope>
    <source>
        <strain evidence="1 2">PTSAPSY</strain>
    </source>
</reference>
<gene>
    <name evidence="1" type="ORF">G293_02315</name>
</gene>
<accession>A0A0G3I4D3</accession>
<dbReference type="AlphaFoldDB" id="A0A0G3I4D3"/>
<proteinExistence type="predicted"/>
<evidence type="ECO:0000313" key="1">
    <source>
        <dbReference type="EMBL" id="AKK20095.1"/>
    </source>
</evidence>